<dbReference type="InterPro" id="IPR036869">
    <property type="entry name" value="J_dom_sf"/>
</dbReference>
<dbReference type="Gene3D" id="2.60.260.20">
    <property type="entry name" value="Urease metallochaperone UreE, N-terminal domain"/>
    <property type="match status" value="2"/>
</dbReference>
<sequence>MHHVYLQRCTLTVVILFMNVMQVLGLSSSLRLTSSQTIDFTIILVSALAPLRTDYYKTLAVDRGASDIQIKRAYRKLALKYHPDKNKGDQKAAGNFAEISNAYEVLSNKEKRRVYDQYGEDGVRQHDTRSGQGRHQHDIFSQFFGNNFGFDNEEADIRHGDDVVLDLELSLEDLYTGCSLKVGRDKGVHKPAKGKRKCRCMQRMVTRQVAPGMFQQYAKEECEECDNIKIVRGFEIITIDIEAGTPDGHEITLYDDGETLVDGDSGELRVRIRSANNTKRKRFGNDLHILYEIDLAEALAGFTHEFIHFDGHIIELQNTEVTMPGQILSIPSEGFPIYDVPNSRGDLVITFQVIFPEILSLSQKVKVKDILKK</sequence>
<dbReference type="GeneID" id="9681985"/>
<keyword evidence="1" id="KW-0732">Signal</keyword>
<reference evidence="3 4" key="1">
    <citation type="journal article" date="2009" name="Science">
        <title>Green evolution and dynamic adaptations revealed by genomes of the marine picoeukaryotes Micromonas.</title>
        <authorList>
            <person name="Worden A.Z."/>
            <person name="Lee J.H."/>
            <person name="Mock T."/>
            <person name="Rouze P."/>
            <person name="Simmons M.P."/>
            <person name="Aerts A.L."/>
            <person name="Allen A.E."/>
            <person name="Cuvelier M.L."/>
            <person name="Derelle E."/>
            <person name="Everett M.V."/>
            <person name="Foulon E."/>
            <person name="Grimwood J."/>
            <person name="Gundlach H."/>
            <person name="Henrissat B."/>
            <person name="Napoli C."/>
            <person name="McDonald S.M."/>
            <person name="Parker M.S."/>
            <person name="Rombauts S."/>
            <person name="Salamov A."/>
            <person name="Von Dassow P."/>
            <person name="Badger J.H."/>
            <person name="Coutinho P.M."/>
            <person name="Demir E."/>
            <person name="Dubchak I."/>
            <person name="Gentemann C."/>
            <person name="Eikrem W."/>
            <person name="Gready J.E."/>
            <person name="John U."/>
            <person name="Lanier W."/>
            <person name="Lindquist E.A."/>
            <person name="Lucas S."/>
            <person name="Mayer K.F."/>
            <person name="Moreau H."/>
            <person name="Not F."/>
            <person name="Otillar R."/>
            <person name="Panaud O."/>
            <person name="Pangilinan J."/>
            <person name="Paulsen I."/>
            <person name="Piegu B."/>
            <person name="Poliakov A."/>
            <person name="Robbens S."/>
            <person name="Schmutz J."/>
            <person name="Toulza E."/>
            <person name="Wyss T."/>
            <person name="Zelensky A."/>
            <person name="Zhou K."/>
            <person name="Armbrust E.V."/>
            <person name="Bhattacharya D."/>
            <person name="Goodenough U.W."/>
            <person name="Van de Peer Y."/>
            <person name="Grigoriev I.V."/>
        </authorList>
    </citation>
    <scope>NUCLEOTIDE SEQUENCE [LARGE SCALE GENOMIC DNA]</scope>
    <source>
        <strain evidence="3 4">CCMP1545</strain>
    </source>
</reference>
<feature type="domain" description="J" evidence="2">
    <location>
        <begin position="54"/>
        <end position="119"/>
    </location>
</feature>
<gene>
    <name evidence="3" type="ORF">MICPUCDRAFT_55478</name>
</gene>
<dbReference type="FunFam" id="2.60.260.20:FF:000013">
    <property type="entry name" value="DnaJ subfamily B member 11"/>
    <property type="match status" value="1"/>
</dbReference>
<dbReference type="Pfam" id="PF01556">
    <property type="entry name" value="DnaJ_C"/>
    <property type="match status" value="1"/>
</dbReference>
<dbReference type="InterPro" id="IPR008971">
    <property type="entry name" value="HSP40/DnaJ_pept-bd"/>
</dbReference>
<dbReference type="eggNOG" id="KOG0713">
    <property type="taxonomic scope" value="Eukaryota"/>
</dbReference>
<evidence type="ECO:0000259" key="2">
    <source>
        <dbReference type="PROSITE" id="PS50076"/>
    </source>
</evidence>
<name>C1MKW0_MICPC</name>
<dbReference type="GO" id="GO:0006457">
    <property type="term" value="P:protein folding"/>
    <property type="evidence" value="ECO:0007669"/>
    <property type="project" value="InterPro"/>
</dbReference>
<evidence type="ECO:0000313" key="3">
    <source>
        <dbReference type="EMBL" id="EEH59439.1"/>
    </source>
</evidence>
<proteinExistence type="predicted"/>
<dbReference type="Gene3D" id="1.10.287.110">
    <property type="entry name" value="DnaJ domain"/>
    <property type="match status" value="1"/>
</dbReference>
<dbReference type="STRING" id="564608.C1MKW0"/>
<dbReference type="EMBL" id="GG663736">
    <property type="protein sequence ID" value="EEH59439.1"/>
    <property type="molecule type" value="Genomic_DNA"/>
</dbReference>
<dbReference type="RefSeq" id="XP_003056063.1">
    <property type="nucleotide sequence ID" value="XM_003056017.1"/>
</dbReference>
<keyword evidence="4" id="KW-1185">Reference proteome</keyword>
<organism evidence="4">
    <name type="scientific">Micromonas pusilla (strain CCMP1545)</name>
    <name type="common">Picoplanktonic green alga</name>
    <dbReference type="NCBI Taxonomy" id="564608"/>
    <lineage>
        <taxon>Eukaryota</taxon>
        <taxon>Viridiplantae</taxon>
        <taxon>Chlorophyta</taxon>
        <taxon>Mamiellophyceae</taxon>
        <taxon>Mamiellales</taxon>
        <taxon>Mamiellaceae</taxon>
        <taxon>Micromonas</taxon>
    </lineage>
</organism>
<dbReference type="PANTHER" id="PTHR44298">
    <property type="entry name" value="DNAJ HOMOLOG SUBFAMILY B MEMBER 11"/>
    <property type="match status" value="1"/>
</dbReference>
<dbReference type="CDD" id="cd10747">
    <property type="entry name" value="DnaJ_C"/>
    <property type="match status" value="1"/>
</dbReference>
<dbReference type="InterPro" id="IPR002939">
    <property type="entry name" value="DnaJ_C"/>
</dbReference>
<dbReference type="GO" id="GO:0051082">
    <property type="term" value="F:unfolded protein binding"/>
    <property type="evidence" value="ECO:0007669"/>
    <property type="project" value="InterPro"/>
</dbReference>
<dbReference type="SMART" id="SM00271">
    <property type="entry name" value="DnaJ"/>
    <property type="match status" value="1"/>
</dbReference>
<dbReference type="Pfam" id="PF00226">
    <property type="entry name" value="DnaJ"/>
    <property type="match status" value="1"/>
</dbReference>
<dbReference type="PRINTS" id="PR00625">
    <property type="entry name" value="JDOMAIN"/>
</dbReference>
<dbReference type="PROSITE" id="PS50076">
    <property type="entry name" value="DNAJ_2"/>
    <property type="match status" value="1"/>
</dbReference>
<dbReference type="PROSITE" id="PS00636">
    <property type="entry name" value="DNAJ_1"/>
    <property type="match status" value="1"/>
</dbReference>
<dbReference type="InterPro" id="IPR001623">
    <property type="entry name" value="DnaJ_domain"/>
</dbReference>
<dbReference type="KEGG" id="mpp:MICPUCDRAFT_55478"/>
<dbReference type="OMA" id="KWHEDGD"/>
<dbReference type="CDD" id="cd06257">
    <property type="entry name" value="DnaJ"/>
    <property type="match status" value="1"/>
</dbReference>
<dbReference type="SUPFAM" id="SSF46565">
    <property type="entry name" value="Chaperone J-domain"/>
    <property type="match status" value="1"/>
</dbReference>
<dbReference type="AlphaFoldDB" id="C1MKW0"/>
<accession>C1MKW0</accession>
<evidence type="ECO:0000256" key="1">
    <source>
        <dbReference type="ARBA" id="ARBA00022729"/>
    </source>
</evidence>
<protein>
    <submittedName>
        <fullName evidence="3">Predicted protein</fullName>
    </submittedName>
</protein>
<dbReference type="OrthoDB" id="550424at2759"/>
<dbReference type="InterPro" id="IPR018253">
    <property type="entry name" value="DnaJ_domain_CS"/>
</dbReference>
<evidence type="ECO:0000313" key="4">
    <source>
        <dbReference type="Proteomes" id="UP000001876"/>
    </source>
</evidence>
<dbReference type="InterPro" id="IPR051736">
    <property type="entry name" value="DnaJ-B11-like"/>
</dbReference>
<dbReference type="PANTHER" id="PTHR44298:SF1">
    <property type="entry name" value="DNAJ HOMOLOG SUBFAMILY B MEMBER 11"/>
    <property type="match status" value="1"/>
</dbReference>
<dbReference type="Proteomes" id="UP000001876">
    <property type="component" value="Unassembled WGS sequence"/>
</dbReference>
<dbReference type="SUPFAM" id="SSF49493">
    <property type="entry name" value="HSP40/DnaJ peptide-binding domain"/>
    <property type="match status" value="2"/>
</dbReference>